<feature type="region of interest" description="Disordered" evidence="2">
    <location>
        <begin position="1"/>
        <end position="42"/>
    </location>
</feature>
<dbReference type="EMBL" id="JRZE01000003">
    <property type="protein sequence ID" value="KHF45182.1"/>
    <property type="molecule type" value="Genomic_DNA"/>
</dbReference>
<protein>
    <recommendedName>
        <fullName evidence="4">Anti-sigma-D factor RsdA sigma factor binding region domain-containing protein</fullName>
    </recommendedName>
</protein>
<sequence length="332" mass="34602">MTERDGVGGDNHETEFETDALGTDETPADSADSADSVHRAQSSAFAGDDAGMVDLSAIQADDALLDALGAADSRVDDELGNQELSALLLAWRRDVDSEAIPELVDTQSAVTTVKTAVAARNGRGRGRRRMLVPVAAAAAVLAIGFTGTALAARSAEPGDTLWGLSKVLYSDHARSVEAAASVRTDLDAAHLAIAQERYGDARRALEEAEAALSEVTGEDELARLRARHMELMAQLEEPGQSEPEHTSPASSSSSSSSSGSRTSTTPGKPHESSQDDVPPELDETSSIPTTEPSTSPTDSTTPSTPPEESPTEDGSDSRSDTSRTEETSGLIG</sequence>
<reference evidence="5 6" key="1">
    <citation type="submission" date="2014-10" db="EMBL/GenBank/DDBJ databases">
        <title>Genome sequence of Micropolyspora internatus JCM3315.</title>
        <authorList>
            <person name="Shin S.-K."/>
            <person name="Yi H."/>
        </authorList>
    </citation>
    <scope>NUCLEOTIDE SEQUENCE [LARGE SCALE GENOMIC DNA]</scope>
    <source>
        <strain evidence="5 6">JCM 3315</strain>
    </source>
</reference>
<feature type="domain" description="Anti-sigma-D factor RsdA sigma factor binding region" evidence="4">
    <location>
        <begin position="54"/>
        <end position="98"/>
    </location>
</feature>
<keyword evidence="3" id="KW-0472">Membrane</keyword>
<feature type="transmembrane region" description="Helical" evidence="3">
    <location>
        <begin position="130"/>
        <end position="152"/>
    </location>
</feature>
<evidence type="ECO:0000259" key="4">
    <source>
        <dbReference type="Pfam" id="PF16751"/>
    </source>
</evidence>
<dbReference type="Proteomes" id="UP000030848">
    <property type="component" value="Unassembled WGS sequence"/>
</dbReference>
<dbReference type="AlphaFoldDB" id="A0A837DCU0"/>
<name>A0A837DCU0_9PSEU</name>
<feature type="coiled-coil region" evidence="1">
    <location>
        <begin position="191"/>
        <end position="218"/>
    </location>
</feature>
<keyword evidence="3" id="KW-1133">Transmembrane helix</keyword>
<evidence type="ECO:0000313" key="5">
    <source>
        <dbReference type="EMBL" id="KHF45182.1"/>
    </source>
</evidence>
<feature type="region of interest" description="Disordered" evidence="2">
    <location>
        <begin position="236"/>
        <end position="332"/>
    </location>
</feature>
<comment type="caution">
    <text evidence="5">The sequence shown here is derived from an EMBL/GenBank/DDBJ whole genome shotgun (WGS) entry which is preliminary data.</text>
</comment>
<dbReference type="RefSeq" id="WP_037310016.1">
    <property type="nucleotide sequence ID" value="NZ_CALJZO010000001.1"/>
</dbReference>
<dbReference type="OrthoDB" id="5191711at2"/>
<keyword evidence="1" id="KW-0175">Coiled coil</keyword>
<feature type="compositionally biased region" description="Low complexity" evidence="2">
    <location>
        <begin position="246"/>
        <end position="265"/>
    </location>
</feature>
<proteinExistence type="predicted"/>
<evidence type="ECO:0000256" key="2">
    <source>
        <dbReference type="SAM" id="MobiDB-lite"/>
    </source>
</evidence>
<organism evidence="5 6">
    <name type="scientific">Saccharomonospora viridis</name>
    <dbReference type="NCBI Taxonomy" id="1852"/>
    <lineage>
        <taxon>Bacteria</taxon>
        <taxon>Bacillati</taxon>
        <taxon>Actinomycetota</taxon>
        <taxon>Actinomycetes</taxon>
        <taxon>Pseudonocardiales</taxon>
        <taxon>Pseudonocardiaceae</taxon>
        <taxon>Saccharomonospora</taxon>
    </lineage>
</organism>
<evidence type="ECO:0000313" key="6">
    <source>
        <dbReference type="Proteomes" id="UP000030848"/>
    </source>
</evidence>
<keyword evidence="3" id="KW-0812">Transmembrane</keyword>
<feature type="compositionally biased region" description="Basic and acidic residues" evidence="2">
    <location>
        <begin position="315"/>
        <end position="326"/>
    </location>
</feature>
<gene>
    <name evidence="5" type="ORF">MINT15_20640</name>
</gene>
<dbReference type="InterPro" id="IPR031928">
    <property type="entry name" value="RsdA_SigD-bd"/>
</dbReference>
<feature type="compositionally biased region" description="Low complexity" evidence="2">
    <location>
        <begin position="284"/>
        <end position="302"/>
    </location>
</feature>
<evidence type="ECO:0000256" key="3">
    <source>
        <dbReference type="SAM" id="Phobius"/>
    </source>
</evidence>
<feature type="compositionally biased region" description="Basic and acidic residues" evidence="2">
    <location>
        <begin position="1"/>
        <end position="15"/>
    </location>
</feature>
<dbReference type="Pfam" id="PF16751">
    <property type="entry name" value="RsdA_SigD_bd"/>
    <property type="match status" value="1"/>
</dbReference>
<accession>A0A837DCU0</accession>
<evidence type="ECO:0000256" key="1">
    <source>
        <dbReference type="SAM" id="Coils"/>
    </source>
</evidence>